<proteinExistence type="predicted"/>
<name>A0A2N5TSR2_9BASI</name>
<evidence type="ECO:0000313" key="3">
    <source>
        <dbReference type="Proteomes" id="UP000235392"/>
    </source>
</evidence>
<dbReference type="Pfam" id="PF20515">
    <property type="entry name" value="2OG-FeII_Oxy_6"/>
    <property type="match status" value="1"/>
</dbReference>
<protein>
    <recommendedName>
        <fullName evidence="1">Tet-like 2OG-Fe(II) oxygenase domain-containing protein</fullName>
    </recommendedName>
</protein>
<dbReference type="InterPro" id="IPR046798">
    <property type="entry name" value="2OG-FeII_Oxy_6"/>
</dbReference>
<dbReference type="AlphaFoldDB" id="A0A2N5TSR2"/>
<sequence>MQVALVKWTDLRVFDLNLYPTIPLENKKPTQKPTSQEVEAAYAESRRLGKIIGTQYKQTAESVFNNNQELMKKHNLPLFDSLAYDDKATDLTCAPQITFTTNGFFNPPHTNDEDISKYAFAMFLPTLLSDGSLITEPSTYNISSGPFVFPDRKIGIDFDQQFGVI</sequence>
<evidence type="ECO:0000313" key="2">
    <source>
        <dbReference type="EMBL" id="PLW28468.1"/>
    </source>
</evidence>
<reference evidence="2 3" key="1">
    <citation type="submission" date="2017-11" db="EMBL/GenBank/DDBJ databases">
        <title>De novo assembly and phasing of dikaryotic genomes from two isolates of Puccinia coronata f. sp. avenae, the causal agent of oat crown rust.</title>
        <authorList>
            <person name="Miller M.E."/>
            <person name="Zhang Y."/>
            <person name="Omidvar V."/>
            <person name="Sperschneider J."/>
            <person name="Schwessinger B."/>
            <person name="Raley C."/>
            <person name="Palmer J.M."/>
            <person name="Garnica D."/>
            <person name="Upadhyaya N."/>
            <person name="Rathjen J."/>
            <person name="Taylor J.M."/>
            <person name="Park R.F."/>
            <person name="Dodds P.N."/>
            <person name="Hirsch C.D."/>
            <person name="Kianian S.F."/>
            <person name="Figueroa M."/>
        </authorList>
    </citation>
    <scope>NUCLEOTIDE SEQUENCE [LARGE SCALE GENOMIC DNA]</scope>
    <source>
        <strain evidence="2">12SD80</strain>
    </source>
</reference>
<dbReference type="Proteomes" id="UP000235392">
    <property type="component" value="Unassembled WGS sequence"/>
</dbReference>
<accession>A0A2N5TSR2</accession>
<comment type="caution">
    <text evidence="2">The sequence shown here is derived from an EMBL/GenBank/DDBJ whole genome shotgun (WGS) entry which is preliminary data.</text>
</comment>
<feature type="domain" description="Tet-like 2OG-Fe(II) oxygenase" evidence="1">
    <location>
        <begin position="35"/>
        <end position="164"/>
    </location>
</feature>
<evidence type="ECO:0000259" key="1">
    <source>
        <dbReference type="Pfam" id="PF20515"/>
    </source>
</evidence>
<gene>
    <name evidence="2" type="ORF">PCASD_23306</name>
</gene>
<dbReference type="EMBL" id="PGCI01000364">
    <property type="protein sequence ID" value="PLW28468.1"/>
    <property type="molecule type" value="Genomic_DNA"/>
</dbReference>
<organism evidence="2 3">
    <name type="scientific">Puccinia coronata f. sp. avenae</name>
    <dbReference type="NCBI Taxonomy" id="200324"/>
    <lineage>
        <taxon>Eukaryota</taxon>
        <taxon>Fungi</taxon>
        <taxon>Dikarya</taxon>
        <taxon>Basidiomycota</taxon>
        <taxon>Pucciniomycotina</taxon>
        <taxon>Pucciniomycetes</taxon>
        <taxon>Pucciniales</taxon>
        <taxon>Pucciniaceae</taxon>
        <taxon>Puccinia</taxon>
    </lineage>
</organism>